<gene>
    <name evidence="1" type="ORF">MLD38_030959</name>
</gene>
<sequence>MKRGQPAFTPCQPKMWDEAYVAHDDEHLTALGYRVRSSNLDGFALKLQQLEEAMVSASQADVLTHLSYVQVNPSDLYTWLQSMLSEIGSPLDFDGPSPVLPAPAFVNPFLPSSSGPMNF</sequence>
<comment type="caution">
    <text evidence="1">The sequence shown here is derived from an EMBL/GenBank/DDBJ whole genome shotgun (WGS) entry which is preliminary data.</text>
</comment>
<keyword evidence="2" id="KW-1185">Reference proteome</keyword>
<evidence type="ECO:0000313" key="2">
    <source>
        <dbReference type="Proteomes" id="UP001057402"/>
    </source>
</evidence>
<proteinExistence type="predicted"/>
<name>A0ACB9MNA0_9MYRT</name>
<evidence type="ECO:0000313" key="1">
    <source>
        <dbReference type="EMBL" id="KAI4325574.1"/>
    </source>
</evidence>
<accession>A0ACB9MNA0</accession>
<reference evidence="2" key="1">
    <citation type="journal article" date="2023" name="Front. Plant Sci.">
        <title>Chromosomal-level genome assembly of Melastoma candidum provides insights into trichome evolution.</title>
        <authorList>
            <person name="Zhong Y."/>
            <person name="Wu W."/>
            <person name="Sun C."/>
            <person name="Zou P."/>
            <person name="Liu Y."/>
            <person name="Dai S."/>
            <person name="Zhou R."/>
        </authorList>
    </citation>
    <scope>NUCLEOTIDE SEQUENCE [LARGE SCALE GENOMIC DNA]</scope>
</reference>
<dbReference type="Proteomes" id="UP001057402">
    <property type="component" value="Chromosome 9"/>
</dbReference>
<dbReference type="EMBL" id="CM042888">
    <property type="protein sequence ID" value="KAI4325574.1"/>
    <property type="molecule type" value="Genomic_DNA"/>
</dbReference>
<organism evidence="1 2">
    <name type="scientific">Melastoma candidum</name>
    <dbReference type="NCBI Taxonomy" id="119954"/>
    <lineage>
        <taxon>Eukaryota</taxon>
        <taxon>Viridiplantae</taxon>
        <taxon>Streptophyta</taxon>
        <taxon>Embryophyta</taxon>
        <taxon>Tracheophyta</taxon>
        <taxon>Spermatophyta</taxon>
        <taxon>Magnoliopsida</taxon>
        <taxon>eudicotyledons</taxon>
        <taxon>Gunneridae</taxon>
        <taxon>Pentapetalae</taxon>
        <taxon>rosids</taxon>
        <taxon>malvids</taxon>
        <taxon>Myrtales</taxon>
        <taxon>Melastomataceae</taxon>
        <taxon>Melastomatoideae</taxon>
        <taxon>Melastomateae</taxon>
        <taxon>Melastoma</taxon>
    </lineage>
</organism>
<protein>
    <submittedName>
        <fullName evidence="1">Uncharacterized protein</fullName>
    </submittedName>
</protein>